<comment type="caution">
    <text evidence="1">The sequence shown here is derived from an EMBL/GenBank/DDBJ whole genome shotgun (WGS) entry which is preliminary data.</text>
</comment>
<dbReference type="Proteomes" id="UP000499080">
    <property type="component" value="Unassembled WGS sequence"/>
</dbReference>
<dbReference type="AlphaFoldDB" id="A0A4Y2BVX6"/>
<organism evidence="1 2">
    <name type="scientific">Araneus ventricosus</name>
    <name type="common">Orbweaver spider</name>
    <name type="synonym">Epeira ventricosa</name>
    <dbReference type="NCBI Taxonomy" id="182803"/>
    <lineage>
        <taxon>Eukaryota</taxon>
        <taxon>Metazoa</taxon>
        <taxon>Ecdysozoa</taxon>
        <taxon>Arthropoda</taxon>
        <taxon>Chelicerata</taxon>
        <taxon>Arachnida</taxon>
        <taxon>Araneae</taxon>
        <taxon>Araneomorphae</taxon>
        <taxon>Entelegynae</taxon>
        <taxon>Araneoidea</taxon>
        <taxon>Araneidae</taxon>
        <taxon>Araneus</taxon>
    </lineage>
</organism>
<proteinExistence type="predicted"/>
<sequence>MENPLSMPGCPMSTQPVQLLSWHQARRHGEAFCLCWVSHVHPTSSVAVMASGTGKWGSVLYILAWYRAIASNSNDLPLMWSGMRLRYPTRHPTLVQNYEVCLKNAFVHLQNKMER</sequence>
<name>A0A4Y2BVX6_ARAVE</name>
<evidence type="ECO:0000313" key="2">
    <source>
        <dbReference type="Proteomes" id="UP000499080"/>
    </source>
</evidence>
<dbReference type="EMBL" id="BGPR01000118">
    <property type="protein sequence ID" value="GBL96248.1"/>
    <property type="molecule type" value="Genomic_DNA"/>
</dbReference>
<protein>
    <submittedName>
        <fullName evidence="1">Uncharacterized protein</fullName>
    </submittedName>
</protein>
<keyword evidence="2" id="KW-1185">Reference proteome</keyword>
<reference evidence="1 2" key="1">
    <citation type="journal article" date="2019" name="Sci. Rep.">
        <title>Orb-weaving spider Araneus ventricosus genome elucidates the spidroin gene catalogue.</title>
        <authorList>
            <person name="Kono N."/>
            <person name="Nakamura H."/>
            <person name="Ohtoshi R."/>
            <person name="Moran D.A.P."/>
            <person name="Shinohara A."/>
            <person name="Yoshida Y."/>
            <person name="Fujiwara M."/>
            <person name="Mori M."/>
            <person name="Tomita M."/>
            <person name="Arakawa K."/>
        </authorList>
    </citation>
    <scope>NUCLEOTIDE SEQUENCE [LARGE SCALE GENOMIC DNA]</scope>
</reference>
<gene>
    <name evidence="1" type="ORF">AVEN_118782_1</name>
</gene>
<accession>A0A4Y2BVX6</accession>
<evidence type="ECO:0000313" key="1">
    <source>
        <dbReference type="EMBL" id="GBL96248.1"/>
    </source>
</evidence>